<protein>
    <recommendedName>
        <fullName evidence="2">VWFD domain-containing protein</fullName>
    </recommendedName>
</protein>
<reference evidence="3" key="1">
    <citation type="submission" date="2020-06" db="EMBL/GenBank/DDBJ databases">
        <authorList>
            <consortium name="Plant Systems Biology data submission"/>
        </authorList>
    </citation>
    <scope>NUCLEOTIDE SEQUENCE</scope>
    <source>
        <strain evidence="3">D6</strain>
    </source>
</reference>
<dbReference type="AlphaFoldDB" id="A0A9N8HNC9"/>
<organism evidence="3 4">
    <name type="scientific">Seminavis robusta</name>
    <dbReference type="NCBI Taxonomy" id="568900"/>
    <lineage>
        <taxon>Eukaryota</taxon>
        <taxon>Sar</taxon>
        <taxon>Stramenopiles</taxon>
        <taxon>Ochrophyta</taxon>
        <taxon>Bacillariophyta</taxon>
        <taxon>Bacillariophyceae</taxon>
        <taxon>Bacillariophycidae</taxon>
        <taxon>Naviculales</taxon>
        <taxon>Naviculaceae</taxon>
        <taxon>Seminavis</taxon>
    </lineage>
</organism>
<sequence length="587" mass="62534">MCHSGGSDTSLGFDYGWKMTGCSSGTYILDTGGEITGSCEIADKITLTVECHEDKSATISWSGEGDSNVAIKVKGSHGGTLYDASSNGGGFIAGANGGGQTADISHIEVCVNCVGSSCYEEPTEPSPTASPTGSLVANPTGSPTGTHNDPPTESPTLLATCPDEQPDIGSPCGFESLDCAYDTETCCDGTEHDSFIVQCSNGVVQGHHTDACMSVVCVEPTASPTSGPTGSPVSTPTTESPTSAPTATSTQSATLPVTCPDEKPDPGSPCGFEGLDCAYGKETCCDGTDHDSFIAHPTETPTNAPTQPPVPDDRNLPTTPAPTPNKGSGSGDPHFKTWTGDKFDYHGACDLVLVDNPQFLNGLGLKLHIRTTRIKYFSYIERIALQIGSDILEFANDVDNFMINGARVEANRKHHKTKLAGFNIRRDPKAISVRLHDQSRLSKNGHNVGKIDFHTRTNGFPAVIVDGGDTSIFYGSLGLLGEWSTGRRMARDGKTELNDDDATAFALEWQVRDTEPMLFKEARFPQYPTTCTPPKKMLGNRLGSKRMRQDAEKACAHWEEDKDDCIFDVVATRSILVAAEGYIEHVQ</sequence>
<gene>
    <name evidence="3" type="ORF">SEMRO_1199_G251750.1</name>
</gene>
<dbReference type="PROSITE" id="PS51233">
    <property type="entry name" value="VWFD"/>
    <property type="match status" value="1"/>
</dbReference>
<dbReference type="InterPro" id="IPR001846">
    <property type="entry name" value="VWF_type-D"/>
</dbReference>
<feature type="region of interest" description="Disordered" evidence="1">
    <location>
        <begin position="122"/>
        <end position="156"/>
    </location>
</feature>
<keyword evidence="4" id="KW-1185">Reference proteome</keyword>
<proteinExistence type="predicted"/>
<feature type="domain" description="VWFD" evidence="2">
    <location>
        <begin position="325"/>
        <end position="518"/>
    </location>
</feature>
<feature type="compositionally biased region" description="Low complexity" evidence="1">
    <location>
        <begin position="221"/>
        <end position="256"/>
    </location>
</feature>
<evidence type="ECO:0000313" key="4">
    <source>
        <dbReference type="Proteomes" id="UP001153069"/>
    </source>
</evidence>
<accession>A0A9N8HNC9</accession>
<name>A0A9N8HNC9_9STRA</name>
<feature type="compositionally biased region" description="Polar residues" evidence="1">
    <location>
        <begin position="135"/>
        <end position="156"/>
    </location>
</feature>
<dbReference type="EMBL" id="CAICTM010001197">
    <property type="protein sequence ID" value="CAB9521483.1"/>
    <property type="molecule type" value="Genomic_DNA"/>
</dbReference>
<feature type="region of interest" description="Disordered" evidence="1">
    <location>
        <begin position="295"/>
        <end position="333"/>
    </location>
</feature>
<evidence type="ECO:0000256" key="1">
    <source>
        <dbReference type="SAM" id="MobiDB-lite"/>
    </source>
</evidence>
<dbReference type="Proteomes" id="UP001153069">
    <property type="component" value="Unassembled WGS sequence"/>
</dbReference>
<comment type="caution">
    <text evidence="3">The sequence shown here is derived from an EMBL/GenBank/DDBJ whole genome shotgun (WGS) entry which is preliminary data.</text>
</comment>
<evidence type="ECO:0000259" key="2">
    <source>
        <dbReference type="PROSITE" id="PS51233"/>
    </source>
</evidence>
<feature type="region of interest" description="Disordered" evidence="1">
    <location>
        <begin position="221"/>
        <end position="265"/>
    </location>
</feature>
<evidence type="ECO:0000313" key="3">
    <source>
        <dbReference type="EMBL" id="CAB9521483.1"/>
    </source>
</evidence>